<feature type="region of interest" description="Disordered" evidence="1">
    <location>
        <begin position="1"/>
        <end position="21"/>
    </location>
</feature>
<name>D6U364_KTERA</name>
<keyword evidence="3" id="KW-0489">Methyltransferase</keyword>
<dbReference type="AlphaFoldDB" id="D6U364"/>
<dbReference type="PANTHER" id="PTHR43591">
    <property type="entry name" value="METHYLTRANSFERASE"/>
    <property type="match status" value="1"/>
</dbReference>
<reference evidence="3 4" key="1">
    <citation type="journal article" date="2011" name="Stand. Genomic Sci.">
        <title>Non-contiguous finished genome sequence and contextual data of the filamentous soil bacterium Ktedonobacter racemifer type strain (SOSP1-21).</title>
        <authorList>
            <person name="Chang Y.J."/>
            <person name="Land M."/>
            <person name="Hauser L."/>
            <person name="Chertkov O."/>
            <person name="Del Rio T.G."/>
            <person name="Nolan M."/>
            <person name="Copeland A."/>
            <person name="Tice H."/>
            <person name="Cheng J.F."/>
            <person name="Lucas S."/>
            <person name="Han C."/>
            <person name="Goodwin L."/>
            <person name="Pitluck S."/>
            <person name="Ivanova N."/>
            <person name="Ovchinikova G."/>
            <person name="Pati A."/>
            <person name="Chen A."/>
            <person name="Palaniappan K."/>
            <person name="Mavromatis K."/>
            <person name="Liolios K."/>
            <person name="Brettin T."/>
            <person name="Fiebig A."/>
            <person name="Rohde M."/>
            <person name="Abt B."/>
            <person name="Goker M."/>
            <person name="Detter J.C."/>
            <person name="Woyke T."/>
            <person name="Bristow J."/>
            <person name="Eisen J.A."/>
            <person name="Markowitz V."/>
            <person name="Hugenholtz P."/>
            <person name="Kyrpides N.C."/>
            <person name="Klenk H.P."/>
            <person name="Lapidus A."/>
        </authorList>
    </citation>
    <scope>NUCLEOTIDE SEQUENCE [LARGE SCALE GENOMIC DNA]</scope>
    <source>
        <strain evidence="4">DSM 44963</strain>
    </source>
</reference>
<dbReference type="OrthoDB" id="150624at2"/>
<accession>D6U364</accession>
<keyword evidence="4" id="KW-1185">Reference proteome</keyword>
<dbReference type="Proteomes" id="UP000004508">
    <property type="component" value="Unassembled WGS sequence"/>
</dbReference>
<dbReference type="GO" id="GO:0008168">
    <property type="term" value="F:methyltransferase activity"/>
    <property type="evidence" value="ECO:0007669"/>
    <property type="project" value="UniProtKB-KW"/>
</dbReference>
<protein>
    <submittedName>
        <fullName evidence="3">Methyltransferase type 11</fullName>
    </submittedName>
</protein>
<evidence type="ECO:0000259" key="2">
    <source>
        <dbReference type="Pfam" id="PF13649"/>
    </source>
</evidence>
<comment type="caution">
    <text evidence="3">The sequence shown here is derived from an EMBL/GenBank/DDBJ whole genome shotgun (WGS) entry which is preliminary data.</text>
</comment>
<dbReference type="InterPro" id="IPR041698">
    <property type="entry name" value="Methyltransf_25"/>
</dbReference>
<dbReference type="SUPFAM" id="SSF53335">
    <property type="entry name" value="S-adenosyl-L-methionine-dependent methyltransferases"/>
    <property type="match status" value="1"/>
</dbReference>
<organism evidence="3 4">
    <name type="scientific">Ktedonobacter racemifer DSM 44963</name>
    <dbReference type="NCBI Taxonomy" id="485913"/>
    <lineage>
        <taxon>Bacteria</taxon>
        <taxon>Bacillati</taxon>
        <taxon>Chloroflexota</taxon>
        <taxon>Ktedonobacteria</taxon>
        <taxon>Ktedonobacterales</taxon>
        <taxon>Ktedonobacteraceae</taxon>
        <taxon>Ktedonobacter</taxon>
    </lineage>
</organism>
<dbReference type="InParanoid" id="D6U364"/>
<dbReference type="CDD" id="cd02440">
    <property type="entry name" value="AdoMet_MTases"/>
    <property type="match status" value="1"/>
</dbReference>
<proteinExistence type="predicted"/>
<dbReference type="STRING" id="485913.Krac_1742"/>
<sequence>MQFLKRLARRSSPPTHMPTLASPSLERRYRDDVPYLLPKDLEEGDRLNFQHYALRLALKGNFVAPLGEQVQHILDVGSGTGIWGQEMARQFPHAHIVGLDLEPPQTVSLSAAATLPPSNYRFLQGDVLKGLPFSAPTFDLTHQRLLVFAIPAAQWPFVLGELVRVTHSQGWVELLDFDGFYSMGPAMEQADAWLRRSLQARGIQMDIISTLDGILQHEANAQGVQLHQFTKQWLDLPIGGWRSHDRIGPLVEKNILNLFLALKSTICTHLQIEPATYDRVLATLPQEWHQYYTYLRCYLIFSQVLR</sequence>
<dbReference type="EMBL" id="ADVG01000004">
    <property type="protein sequence ID" value="EFH81068.1"/>
    <property type="molecule type" value="Genomic_DNA"/>
</dbReference>
<dbReference type="RefSeq" id="WP_007918221.1">
    <property type="nucleotide sequence ID" value="NZ_ADVG01000004.1"/>
</dbReference>
<evidence type="ECO:0000313" key="4">
    <source>
        <dbReference type="Proteomes" id="UP000004508"/>
    </source>
</evidence>
<dbReference type="Pfam" id="PF13649">
    <property type="entry name" value="Methyltransf_25"/>
    <property type="match status" value="1"/>
</dbReference>
<evidence type="ECO:0000313" key="3">
    <source>
        <dbReference type="EMBL" id="EFH81068.1"/>
    </source>
</evidence>
<dbReference type="PANTHER" id="PTHR43591:SF24">
    <property type="entry name" value="2-METHOXY-6-POLYPRENYL-1,4-BENZOQUINOL METHYLASE, MITOCHONDRIAL"/>
    <property type="match status" value="1"/>
</dbReference>
<keyword evidence="3" id="KW-0808">Transferase</keyword>
<dbReference type="InterPro" id="IPR029063">
    <property type="entry name" value="SAM-dependent_MTases_sf"/>
</dbReference>
<feature type="domain" description="Methyltransferase" evidence="2">
    <location>
        <begin position="73"/>
        <end position="170"/>
    </location>
</feature>
<dbReference type="GO" id="GO:0032259">
    <property type="term" value="P:methylation"/>
    <property type="evidence" value="ECO:0007669"/>
    <property type="project" value="UniProtKB-KW"/>
</dbReference>
<dbReference type="Gene3D" id="3.40.50.150">
    <property type="entry name" value="Vaccinia Virus protein VP39"/>
    <property type="match status" value="1"/>
</dbReference>
<evidence type="ECO:0000256" key="1">
    <source>
        <dbReference type="SAM" id="MobiDB-lite"/>
    </source>
</evidence>
<gene>
    <name evidence="3" type="ORF">Krac_1742</name>
</gene>